<organism evidence="1 2">
    <name type="scientific">Trichonephila clavipes</name>
    <name type="common">Golden silk orbweaver</name>
    <name type="synonym">Nephila clavipes</name>
    <dbReference type="NCBI Taxonomy" id="2585209"/>
    <lineage>
        <taxon>Eukaryota</taxon>
        <taxon>Metazoa</taxon>
        <taxon>Ecdysozoa</taxon>
        <taxon>Arthropoda</taxon>
        <taxon>Chelicerata</taxon>
        <taxon>Arachnida</taxon>
        <taxon>Araneae</taxon>
        <taxon>Araneomorphae</taxon>
        <taxon>Entelegynae</taxon>
        <taxon>Araneoidea</taxon>
        <taxon>Nephilidae</taxon>
        <taxon>Trichonephila</taxon>
    </lineage>
</organism>
<dbReference type="Gene3D" id="3.30.420.10">
    <property type="entry name" value="Ribonuclease H-like superfamily/Ribonuclease H"/>
    <property type="match status" value="1"/>
</dbReference>
<dbReference type="EMBL" id="BMAU01021435">
    <property type="protein sequence ID" value="GFY36203.1"/>
    <property type="molecule type" value="Genomic_DNA"/>
</dbReference>
<evidence type="ECO:0000313" key="1">
    <source>
        <dbReference type="EMBL" id="GFY36203.1"/>
    </source>
</evidence>
<accession>A0A8X6WJG3</accession>
<comment type="caution">
    <text evidence="1">The sequence shown here is derived from an EMBL/GenBank/DDBJ whole genome shotgun (WGS) entry which is preliminary data.</text>
</comment>
<dbReference type="InterPro" id="IPR036397">
    <property type="entry name" value="RNaseH_sf"/>
</dbReference>
<evidence type="ECO:0000313" key="2">
    <source>
        <dbReference type="Proteomes" id="UP000887159"/>
    </source>
</evidence>
<sequence>MVLRQVSLTDLVVASNDNERPCRNSVVEEFPESEDICRVDWPEGTPVLNLIKYVWDALGRYLAERCYHEKWQFLPQELLDNLI</sequence>
<dbReference type="GO" id="GO:0003676">
    <property type="term" value="F:nucleic acid binding"/>
    <property type="evidence" value="ECO:0007669"/>
    <property type="project" value="InterPro"/>
</dbReference>
<reference evidence="1" key="1">
    <citation type="submission" date="2020-08" db="EMBL/GenBank/DDBJ databases">
        <title>Multicomponent nature underlies the extraordinary mechanical properties of spider dragline silk.</title>
        <authorList>
            <person name="Kono N."/>
            <person name="Nakamura H."/>
            <person name="Mori M."/>
            <person name="Yoshida Y."/>
            <person name="Ohtoshi R."/>
            <person name="Malay A.D."/>
            <person name="Moran D.A.P."/>
            <person name="Tomita M."/>
            <person name="Numata K."/>
            <person name="Arakawa K."/>
        </authorList>
    </citation>
    <scope>NUCLEOTIDE SEQUENCE</scope>
</reference>
<dbReference type="Proteomes" id="UP000887159">
    <property type="component" value="Unassembled WGS sequence"/>
</dbReference>
<keyword evidence="2" id="KW-1185">Reference proteome</keyword>
<dbReference type="AlphaFoldDB" id="A0A8X6WJG3"/>
<proteinExistence type="predicted"/>
<protein>
    <submittedName>
        <fullName evidence="1">Uncharacterized protein</fullName>
    </submittedName>
</protein>
<gene>
    <name evidence="1" type="ORF">TNCV_4845751</name>
</gene>
<name>A0A8X6WJG3_TRICX</name>